<accession>A0A1C5H319</accession>
<keyword evidence="7" id="KW-0456">Lyase</keyword>
<evidence type="ECO:0000256" key="2">
    <source>
        <dbReference type="ARBA" id="ARBA00004613"/>
    </source>
</evidence>
<evidence type="ECO:0000256" key="1">
    <source>
        <dbReference type="ARBA" id="ARBA00001913"/>
    </source>
</evidence>
<dbReference type="InterPro" id="IPR011459">
    <property type="entry name" value="DUF1565"/>
</dbReference>
<dbReference type="Gene3D" id="2.60.120.260">
    <property type="entry name" value="Galactose-binding domain-like"/>
    <property type="match status" value="1"/>
</dbReference>
<dbReference type="SMART" id="SM00710">
    <property type="entry name" value="PbH1"/>
    <property type="match status" value="6"/>
</dbReference>
<keyword evidence="4" id="KW-0479">Metal-binding</keyword>
<dbReference type="RefSeq" id="WP_231933514.1">
    <property type="nucleotide sequence ID" value="NZ_LT607753.1"/>
</dbReference>
<evidence type="ECO:0000256" key="6">
    <source>
        <dbReference type="ARBA" id="ARBA00022837"/>
    </source>
</evidence>
<protein>
    <recommendedName>
        <fullName evidence="11">CBM6 domain-containing protein</fullName>
    </recommendedName>
</protein>
<name>A0A1C5H319_9ACTN</name>
<dbReference type="PANTHER" id="PTHR40088">
    <property type="entry name" value="PECTATE LYASE (EUROFUNG)"/>
    <property type="match status" value="1"/>
</dbReference>
<dbReference type="Pfam" id="PF22704">
    <property type="entry name" value="CBM13-like"/>
    <property type="match status" value="1"/>
</dbReference>
<evidence type="ECO:0000256" key="9">
    <source>
        <dbReference type="SAM" id="MobiDB-lite"/>
    </source>
</evidence>
<comment type="cofactor">
    <cofactor evidence="1">
        <name>Ca(2+)</name>
        <dbReference type="ChEBI" id="CHEBI:29108"/>
    </cofactor>
</comment>
<dbReference type="InterPro" id="IPR053868">
    <property type="entry name" value="Pel9A-like_beta_helix"/>
</dbReference>
<comment type="similarity">
    <text evidence="8">Belongs to the polysaccharide lyase 9 family.</text>
</comment>
<proteinExistence type="inferred from homology"/>
<dbReference type="GO" id="GO:0030246">
    <property type="term" value="F:carbohydrate binding"/>
    <property type="evidence" value="ECO:0007669"/>
    <property type="project" value="InterPro"/>
</dbReference>
<comment type="subcellular location">
    <subcellularLocation>
        <location evidence="2">Secreted</location>
    </subcellularLocation>
</comment>
<feature type="domain" description="CBM6" evidence="11">
    <location>
        <begin position="30"/>
        <end position="154"/>
    </location>
</feature>
<keyword evidence="6" id="KW-0106">Calcium</keyword>
<evidence type="ECO:0000259" key="11">
    <source>
        <dbReference type="PROSITE" id="PS51175"/>
    </source>
</evidence>
<evidence type="ECO:0000313" key="13">
    <source>
        <dbReference type="Proteomes" id="UP000198215"/>
    </source>
</evidence>
<feature type="signal peptide" evidence="10">
    <location>
        <begin position="1"/>
        <end position="27"/>
    </location>
</feature>
<keyword evidence="5 10" id="KW-0732">Signal</keyword>
<dbReference type="InterPro" id="IPR012334">
    <property type="entry name" value="Pectin_lyas_fold"/>
</dbReference>
<dbReference type="GO" id="GO:0005576">
    <property type="term" value="C:extracellular region"/>
    <property type="evidence" value="ECO:0007669"/>
    <property type="project" value="UniProtKB-SubCell"/>
</dbReference>
<dbReference type="InterPro" id="IPR006626">
    <property type="entry name" value="PbH1"/>
</dbReference>
<dbReference type="Pfam" id="PF22842">
    <property type="entry name" value="Pel9A-like_beta_helix"/>
    <property type="match status" value="1"/>
</dbReference>
<keyword evidence="3" id="KW-0964">Secreted</keyword>
<dbReference type="InterPro" id="IPR008979">
    <property type="entry name" value="Galactose-bd-like_sf"/>
</dbReference>
<dbReference type="PANTHER" id="PTHR40088:SF1">
    <property type="entry name" value="PECTATE LYASE PEL9"/>
    <property type="match status" value="1"/>
</dbReference>
<dbReference type="PROSITE" id="PS51175">
    <property type="entry name" value="CBM6"/>
    <property type="match status" value="1"/>
</dbReference>
<gene>
    <name evidence="12" type="ORF">GA0070614_0747</name>
</gene>
<dbReference type="CDD" id="cd04082">
    <property type="entry name" value="CBM35_pectate_lyase-like"/>
    <property type="match status" value="1"/>
</dbReference>
<dbReference type="EMBL" id="LT607753">
    <property type="protein sequence ID" value="SCG40404.1"/>
    <property type="molecule type" value="Genomic_DNA"/>
</dbReference>
<evidence type="ECO:0000256" key="7">
    <source>
        <dbReference type="ARBA" id="ARBA00023239"/>
    </source>
</evidence>
<feature type="chain" id="PRO_5008717270" description="CBM6 domain-containing protein" evidence="10">
    <location>
        <begin position="28"/>
        <end position="527"/>
    </location>
</feature>
<dbReference type="Proteomes" id="UP000198215">
    <property type="component" value="Chromosome I"/>
</dbReference>
<organism evidence="12 13">
    <name type="scientific">Micromonospora coxensis</name>
    <dbReference type="NCBI Taxonomy" id="356852"/>
    <lineage>
        <taxon>Bacteria</taxon>
        <taxon>Bacillati</taxon>
        <taxon>Actinomycetota</taxon>
        <taxon>Actinomycetes</taxon>
        <taxon>Micromonosporales</taxon>
        <taxon>Micromonosporaceae</taxon>
        <taxon>Micromonospora</taxon>
    </lineage>
</organism>
<feature type="region of interest" description="Disordered" evidence="9">
    <location>
        <begin position="496"/>
        <end position="527"/>
    </location>
</feature>
<dbReference type="InterPro" id="IPR011050">
    <property type="entry name" value="Pectin_lyase_fold/virulence"/>
</dbReference>
<reference evidence="13" key="1">
    <citation type="submission" date="2016-06" db="EMBL/GenBank/DDBJ databases">
        <authorList>
            <person name="Varghese N."/>
            <person name="Submissions Spin"/>
        </authorList>
    </citation>
    <scope>NUCLEOTIDE SEQUENCE [LARGE SCALE GENOMIC DNA]</scope>
    <source>
        <strain evidence="13">DSM 45161</strain>
    </source>
</reference>
<dbReference type="InterPro" id="IPR052052">
    <property type="entry name" value="Polysaccharide_Lyase_9"/>
</dbReference>
<dbReference type="InterPro" id="IPR055240">
    <property type="entry name" value="CBM13-like"/>
</dbReference>
<evidence type="ECO:0000256" key="10">
    <source>
        <dbReference type="SAM" id="SignalP"/>
    </source>
</evidence>
<evidence type="ECO:0000313" key="12">
    <source>
        <dbReference type="EMBL" id="SCG40404.1"/>
    </source>
</evidence>
<evidence type="ECO:0000256" key="8">
    <source>
        <dbReference type="ARBA" id="ARBA00038263"/>
    </source>
</evidence>
<dbReference type="SUPFAM" id="SSF51126">
    <property type="entry name" value="Pectin lyase-like"/>
    <property type="match status" value="1"/>
</dbReference>
<dbReference type="Gene3D" id="2.160.20.10">
    <property type="entry name" value="Single-stranded right-handed beta-helix, Pectin lyase-like"/>
    <property type="match status" value="1"/>
</dbReference>
<evidence type="ECO:0000256" key="4">
    <source>
        <dbReference type="ARBA" id="ARBA00022723"/>
    </source>
</evidence>
<dbReference type="SUPFAM" id="SSF49785">
    <property type="entry name" value="Galactose-binding domain-like"/>
    <property type="match status" value="1"/>
</dbReference>
<keyword evidence="13" id="KW-1185">Reference proteome</keyword>
<evidence type="ECO:0000256" key="5">
    <source>
        <dbReference type="ARBA" id="ARBA00022729"/>
    </source>
</evidence>
<sequence length="527" mass="54716">MRLTALTAGAALAAGVALAMPASPATAAPTRYEAENSPAICTGTIDSNWSGFSGAGFCNGDNSTGGWAQFTVTAAAAGTATIGVRFANGTTTTRPAALVVNGAGAQTVSFGGTGAWSTWATRTLTVSLTAGTNTIRLDPTSSAGLPNVDFLDVETGASPPPPPTDTLYVATNGNDGNTGTLSAPLRTIQRAVDLAQPGHTIVIRGGTYAPSTNIQILKNGTPSAPITMRNHEGERVVIDGENMPHTPGAVDSTIPRSERGAIHIEGDWWRLIGLEIIHGPYGIFGLDTNNNVFERLITRDNYESGLHLVLSSSNNQIINLDSYGNRDPRKNGESADGLAIKEGSGSGNVVRGARLWNNSDDGLDFWMFSSPIRIENSLAWGNGFNRWNLPDFTGDGNGFKLGGNGVSANHTVRNSMAWDNAVGGFIDNNNPGQHVIDHCTAWDNPGTGFNVNRSDSTLTDNLAVANGTNVSLGSQSGGSGNSWNIGGSWSLQSTNPGTITGARTADGSIPSSTFLRPSNGADVGARF</sequence>
<dbReference type="GO" id="GO:0016837">
    <property type="term" value="F:carbon-oxygen lyase activity, acting on polysaccharides"/>
    <property type="evidence" value="ECO:0007669"/>
    <property type="project" value="TreeGrafter"/>
</dbReference>
<evidence type="ECO:0000256" key="3">
    <source>
        <dbReference type="ARBA" id="ARBA00022525"/>
    </source>
</evidence>
<dbReference type="Pfam" id="PF07602">
    <property type="entry name" value="DUF1565"/>
    <property type="match status" value="1"/>
</dbReference>
<dbReference type="GO" id="GO:0046872">
    <property type="term" value="F:metal ion binding"/>
    <property type="evidence" value="ECO:0007669"/>
    <property type="project" value="UniProtKB-KW"/>
</dbReference>
<dbReference type="InterPro" id="IPR005084">
    <property type="entry name" value="CBM6"/>
</dbReference>
<dbReference type="AlphaFoldDB" id="A0A1C5H319"/>